<dbReference type="OrthoDB" id="9927827at2"/>
<dbReference type="Proteomes" id="UP000321533">
    <property type="component" value="Chromosome"/>
</dbReference>
<evidence type="ECO:0000313" key="4">
    <source>
        <dbReference type="Proteomes" id="UP000321533"/>
    </source>
</evidence>
<proteinExistence type="predicted"/>
<evidence type="ECO:0000313" key="3">
    <source>
        <dbReference type="EMBL" id="QEC70019.1"/>
    </source>
</evidence>
<dbReference type="AlphaFoldDB" id="A0A5B8VFE3"/>
<feature type="compositionally biased region" description="Polar residues" evidence="1">
    <location>
        <begin position="83"/>
        <end position="92"/>
    </location>
</feature>
<evidence type="ECO:0000256" key="1">
    <source>
        <dbReference type="SAM" id="MobiDB-lite"/>
    </source>
</evidence>
<keyword evidence="2" id="KW-0812">Transmembrane</keyword>
<keyword evidence="2" id="KW-1133">Transmembrane helix</keyword>
<feature type="region of interest" description="Disordered" evidence="1">
    <location>
        <begin position="68"/>
        <end position="92"/>
    </location>
</feature>
<dbReference type="EMBL" id="CP042435">
    <property type="protein sequence ID" value="QEC70019.1"/>
    <property type="molecule type" value="Genomic_DNA"/>
</dbReference>
<accession>A0A5B8VFE3</accession>
<keyword evidence="4" id="KW-1185">Reference proteome</keyword>
<keyword evidence="2" id="KW-0472">Membrane</keyword>
<reference evidence="3 4" key="1">
    <citation type="journal article" date="2016" name="Int. J. Syst. Evol. Microbiol.">
        <title>Panacibacter ginsenosidivorans gen. nov., sp. nov., with ginsenoside converting activity isolated from soil of a ginseng field.</title>
        <authorList>
            <person name="Siddiqi M.Z."/>
            <person name="Muhammad Shafi S."/>
            <person name="Choi K.D."/>
            <person name="Im W.T."/>
        </authorList>
    </citation>
    <scope>NUCLEOTIDE SEQUENCE [LARGE SCALE GENOMIC DNA]</scope>
    <source>
        <strain evidence="3 4">Gsoil1550</strain>
    </source>
</reference>
<sequence length="92" mass="10200">MKQLIKGSGFKALFTSIMILIYQFTQAQESPKVEVNNTDVGTWIGQNWIWVVGIIALLIIILIASGGKRSSKTTTIRRDDGKTTTITTEKVD</sequence>
<protein>
    <submittedName>
        <fullName evidence="3">Uncharacterized protein</fullName>
    </submittedName>
</protein>
<dbReference type="KEGG" id="pgin:FRZ67_22955"/>
<gene>
    <name evidence="3" type="ORF">FRZ67_22955</name>
</gene>
<organism evidence="3 4">
    <name type="scientific">Panacibacter ginsenosidivorans</name>
    <dbReference type="NCBI Taxonomy" id="1813871"/>
    <lineage>
        <taxon>Bacteria</taxon>
        <taxon>Pseudomonadati</taxon>
        <taxon>Bacteroidota</taxon>
        <taxon>Chitinophagia</taxon>
        <taxon>Chitinophagales</taxon>
        <taxon>Chitinophagaceae</taxon>
        <taxon>Panacibacter</taxon>
    </lineage>
</organism>
<evidence type="ECO:0000256" key="2">
    <source>
        <dbReference type="SAM" id="Phobius"/>
    </source>
</evidence>
<dbReference type="RefSeq" id="WP_147192895.1">
    <property type="nucleotide sequence ID" value="NZ_CP042435.1"/>
</dbReference>
<name>A0A5B8VFE3_9BACT</name>
<feature type="transmembrane region" description="Helical" evidence="2">
    <location>
        <begin position="43"/>
        <end position="64"/>
    </location>
</feature>